<keyword evidence="1" id="KW-0472">Membrane</keyword>
<dbReference type="Proteomes" id="UP000187209">
    <property type="component" value="Unassembled WGS sequence"/>
</dbReference>
<protein>
    <submittedName>
        <fullName evidence="3">Uncharacterized protein</fullName>
    </submittedName>
</protein>
<evidence type="ECO:0000256" key="2">
    <source>
        <dbReference type="SAM" id="SignalP"/>
    </source>
</evidence>
<comment type="caution">
    <text evidence="3">The sequence shown here is derived from an EMBL/GenBank/DDBJ whole genome shotgun (WGS) entry which is preliminary data.</text>
</comment>
<name>A0A1R2CL18_9CILI</name>
<evidence type="ECO:0000313" key="4">
    <source>
        <dbReference type="Proteomes" id="UP000187209"/>
    </source>
</evidence>
<feature type="chain" id="PRO_5012119320" evidence="2">
    <location>
        <begin position="25"/>
        <end position="1012"/>
    </location>
</feature>
<feature type="signal peptide" evidence="2">
    <location>
        <begin position="1"/>
        <end position="24"/>
    </location>
</feature>
<keyword evidence="1" id="KW-0812">Transmembrane</keyword>
<dbReference type="SUPFAM" id="SSF48695">
    <property type="entry name" value="Multiheme cytochromes"/>
    <property type="match status" value="1"/>
</dbReference>
<dbReference type="AlphaFoldDB" id="A0A1R2CL18"/>
<dbReference type="EMBL" id="MPUH01000119">
    <property type="protein sequence ID" value="OMJ89714.1"/>
    <property type="molecule type" value="Genomic_DNA"/>
</dbReference>
<feature type="transmembrane region" description="Helical" evidence="1">
    <location>
        <begin position="974"/>
        <end position="994"/>
    </location>
</feature>
<evidence type="ECO:0000256" key="1">
    <source>
        <dbReference type="SAM" id="Phobius"/>
    </source>
</evidence>
<keyword evidence="2" id="KW-0732">Signal</keyword>
<accession>A0A1R2CL18</accession>
<sequence length="1012" mass="121997">MVYNNMKGMLFLVLVLALWANVPASADKAALEMTERHPIMTSTCEECYYSYYEGSYSFDCYYYYCREEVYNKLFDNKAKSETNYDCDSCAYYSDDSYYTCVYYYCKTEILSALETLYGSKEEETLESCTDTCYYYWYYYNYDYYDCVYAYCKTEGVDEKLITFAKVENKVETMSNCDACYYYYTGDDYWTCVYYYCKAEIVDGNKLFATKSSVQTSEPVTLNACDDCYWYYYYGYTSTYYDCVYVYCKEEILKLSEENFSGKLSFVQERPEILYTYCELCDYYYTGDAWYDCIYYYCKDEIVDTQQLIGSKSVDVEKIDLSRCTNYCYYTYYLGYYTYNEYYNCYYYYCKNEVASLYKELNTKNFIKTKKESELYSCSSCHYDYYEYAYHCYYCYKEAILDKTALFAEEPKDAKAGTCEYCYYDYTYSYYDCVYYYCKNEVMEKAKLTVINNLSKLVSIAPIQSPTCSQCVYYYNYNAVYYAYDCAYWYCRDEILSKNVLFAGYSEEQKQDYCYECYDYDYDGYYDCTYWYCKDQILEKFEELYGTEKVEGSSCEGTCYMDWYFYGSDYFTCASKFCKGERSENLITIPEFIQEKGGVQLDCYDTCYYYYGYSNSYYDCVYYYCKTLTTEKLAASIPTNKVETYTECDECYDYYYYGYLTYSEYVDCYYNWCKNSDSKMIKAVKVDSVMLSTCDDCWTLYYYGYMTYSEYDSCYYYYCKEDKESAVILLENVGKELNIKSVKTSYCDDCWTYYYYGYLTYNEYYNCAYYYCKENEIKTAEKTELSVKTEKLYYCDDCYYYYSYGYFTYSEYYNCVYYYCKEKVLELTATTKKTSDLVSENSVSFDYCYYCGNYDCYYYYCKSEVMSKLDMKAESAIENNQELTKCDNCYYLYYYGYFTYNDYAYCYYWYCKNEILSQVDLHKRTTSLVAKEKADIKTYTAETCYFFEYKTVYGYDYYYCYIYYYKNKFEEGSSYLMSGFAISAVVLGALAYAGYSKRRQESSVSEVPYKIIL</sequence>
<keyword evidence="1" id="KW-1133">Transmembrane helix</keyword>
<reference evidence="3 4" key="1">
    <citation type="submission" date="2016-11" db="EMBL/GenBank/DDBJ databases">
        <title>The macronuclear genome of Stentor coeruleus: a giant cell with tiny introns.</title>
        <authorList>
            <person name="Slabodnick M."/>
            <person name="Ruby J.G."/>
            <person name="Reiff S.B."/>
            <person name="Swart E.C."/>
            <person name="Gosai S."/>
            <person name="Prabakaran S."/>
            <person name="Witkowska E."/>
            <person name="Larue G.E."/>
            <person name="Fisher S."/>
            <person name="Freeman R.M."/>
            <person name="Gunawardena J."/>
            <person name="Chu W."/>
            <person name="Stover N.A."/>
            <person name="Gregory B.D."/>
            <person name="Nowacki M."/>
            <person name="Derisi J."/>
            <person name="Roy S.W."/>
            <person name="Marshall W.F."/>
            <person name="Sood P."/>
        </authorList>
    </citation>
    <scope>NUCLEOTIDE SEQUENCE [LARGE SCALE GENOMIC DNA]</scope>
    <source>
        <strain evidence="3">WM001</strain>
    </source>
</reference>
<gene>
    <name evidence="3" type="ORF">SteCoe_8079</name>
</gene>
<dbReference type="InterPro" id="IPR036280">
    <property type="entry name" value="Multihaem_cyt_sf"/>
</dbReference>
<evidence type="ECO:0000313" key="3">
    <source>
        <dbReference type="EMBL" id="OMJ89714.1"/>
    </source>
</evidence>
<organism evidence="3 4">
    <name type="scientific">Stentor coeruleus</name>
    <dbReference type="NCBI Taxonomy" id="5963"/>
    <lineage>
        <taxon>Eukaryota</taxon>
        <taxon>Sar</taxon>
        <taxon>Alveolata</taxon>
        <taxon>Ciliophora</taxon>
        <taxon>Postciliodesmatophora</taxon>
        <taxon>Heterotrichea</taxon>
        <taxon>Heterotrichida</taxon>
        <taxon>Stentoridae</taxon>
        <taxon>Stentor</taxon>
    </lineage>
</organism>
<proteinExistence type="predicted"/>
<keyword evidence="4" id="KW-1185">Reference proteome</keyword>